<evidence type="ECO:0000313" key="2">
    <source>
        <dbReference type="EMBL" id="MBA0650689.1"/>
    </source>
</evidence>
<feature type="compositionally biased region" description="Low complexity" evidence="1">
    <location>
        <begin position="20"/>
        <end position="30"/>
    </location>
</feature>
<dbReference type="Proteomes" id="UP000593573">
    <property type="component" value="Unassembled WGS sequence"/>
</dbReference>
<sequence>MRMDDGTGPSTVPTQSPGLTPQATTPIPQPIQIMPGAYPSPYMYPNPYMFPFSSSMPGGITRGNVEELISFSIPITL</sequence>
<reference evidence="2 3" key="1">
    <citation type="journal article" date="2019" name="Genome Biol. Evol.">
        <title>Insights into the evolution of the New World diploid cottons (Gossypium, subgenus Houzingenia) based on genome sequencing.</title>
        <authorList>
            <person name="Grover C.E."/>
            <person name="Arick M.A. 2nd"/>
            <person name="Thrash A."/>
            <person name="Conover J.L."/>
            <person name="Sanders W.S."/>
            <person name="Peterson D.G."/>
            <person name="Frelichowski J.E."/>
            <person name="Scheffler J.A."/>
            <person name="Scheffler B.E."/>
            <person name="Wendel J.F."/>
        </authorList>
    </citation>
    <scope>NUCLEOTIDE SEQUENCE [LARGE SCALE GENOMIC DNA]</scope>
    <source>
        <strain evidence="2">57</strain>
        <tissue evidence="2">Leaf</tissue>
    </source>
</reference>
<evidence type="ECO:0000256" key="1">
    <source>
        <dbReference type="SAM" id="MobiDB-lite"/>
    </source>
</evidence>
<organism evidence="2 3">
    <name type="scientific">Gossypium klotzschianum</name>
    <dbReference type="NCBI Taxonomy" id="34286"/>
    <lineage>
        <taxon>Eukaryota</taxon>
        <taxon>Viridiplantae</taxon>
        <taxon>Streptophyta</taxon>
        <taxon>Embryophyta</taxon>
        <taxon>Tracheophyta</taxon>
        <taxon>Spermatophyta</taxon>
        <taxon>Magnoliopsida</taxon>
        <taxon>eudicotyledons</taxon>
        <taxon>Gunneridae</taxon>
        <taxon>Pentapetalae</taxon>
        <taxon>rosids</taxon>
        <taxon>malvids</taxon>
        <taxon>Malvales</taxon>
        <taxon>Malvaceae</taxon>
        <taxon>Malvoideae</taxon>
        <taxon>Gossypium</taxon>
    </lineage>
</organism>
<dbReference type="EMBL" id="JABFAB010000006">
    <property type="protein sequence ID" value="MBA0650689.1"/>
    <property type="molecule type" value="Genomic_DNA"/>
</dbReference>
<name>A0A7J8UKA4_9ROSI</name>
<dbReference type="AlphaFoldDB" id="A0A7J8UKA4"/>
<keyword evidence="3" id="KW-1185">Reference proteome</keyword>
<gene>
    <name evidence="2" type="ORF">Goklo_018078</name>
</gene>
<protein>
    <submittedName>
        <fullName evidence="2">Uncharacterized protein</fullName>
    </submittedName>
</protein>
<feature type="compositionally biased region" description="Polar residues" evidence="1">
    <location>
        <begin position="8"/>
        <end position="19"/>
    </location>
</feature>
<proteinExistence type="predicted"/>
<evidence type="ECO:0000313" key="3">
    <source>
        <dbReference type="Proteomes" id="UP000593573"/>
    </source>
</evidence>
<feature type="region of interest" description="Disordered" evidence="1">
    <location>
        <begin position="1"/>
        <end position="30"/>
    </location>
</feature>
<accession>A0A7J8UKA4</accession>
<comment type="caution">
    <text evidence="2">The sequence shown here is derived from an EMBL/GenBank/DDBJ whole genome shotgun (WGS) entry which is preliminary data.</text>
</comment>